<sequence length="49" mass="5392">IQVDKNSADVQPIEPSTCGSSKNVKRDEKESSNVSSAIDKGIIMPYLRR</sequence>
<feature type="region of interest" description="Disordered" evidence="1">
    <location>
        <begin position="1"/>
        <end position="49"/>
    </location>
</feature>
<gene>
    <name evidence="2" type="ORF">MKW94_001630</name>
</gene>
<evidence type="ECO:0000256" key="1">
    <source>
        <dbReference type="SAM" id="MobiDB-lite"/>
    </source>
</evidence>
<dbReference type="AlphaFoldDB" id="A0AA41SDN3"/>
<organism evidence="2 3">
    <name type="scientific">Papaver nudicaule</name>
    <name type="common">Iceland poppy</name>
    <dbReference type="NCBI Taxonomy" id="74823"/>
    <lineage>
        <taxon>Eukaryota</taxon>
        <taxon>Viridiplantae</taxon>
        <taxon>Streptophyta</taxon>
        <taxon>Embryophyta</taxon>
        <taxon>Tracheophyta</taxon>
        <taxon>Spermatophyta</taxon>
        <taxon>Magnoliopsida</taxon>
        <taxon>Ranunculales</taxon>
        <taxon>Papaveraceae</taxon>
        <taxon>Papaveroideae</taxon>
        <taxon>Papaver</taxon>
    </lineage>
</organism>
<comment type="caution">
    <text evidence="2">The sequence shown here is derived from an EMBL/GenBank/DDBJ whole genome shotgun (WGS) entry which is preliminary data.</text>
</comment>
<reference evidence="2" key="1">
    <citation type="submission" date="2022-03" db="EMBL/GenBank/DDBJ databases">
        <title>A functionally conserved STORR gene fusion in Papaver species that diverged 16.8 million years ago.</title>
        <authorList>
            <person name="Catania T."/>
        </authorList>
    </citation>
    <scope>NUCLEOTIDE SEQUENCE</scope>
    <source>
        <strain evidence="2">S-191538</strain>
    </source>
</reference>
<feature type="non-terminal residue" evidence="2">
    <location>
        <position position="1"/>
    </location>
</feature>
<proteinExistence type="predicted"/>
<dbReference type="Proteomes" id="UP001177140">
    <property type="component" value="Unassembled WGS sequence"/>
</dbReference>
<protein>
    <submittedName>
        <fullName evidence="2">Uncharacterized protein</fullName>
    </submittedName>
</protein>
<accession>A0AA41SDN3</accession>
<feature type="non-terminal residue" evidence="2">
    <location>
        <position position="49"/>
    </location>
</feature>
<evidence type="ECO:0000313" key="3">
    <source>
        <dbReference type="Proteomes" id="UP001177140"/>
    </source>
</evidence>
<evidence type="ECO:0000313" key="2">
    <source>
        <dbReference type="EMBL" id="MCL7031543.1"/>
    </source>
</evidence>
<keyword evidence="3" id="KW-1185">Reference proteome</keyword>
<dbReference type="EMBL" id="JAJJMA010113177">
    <property type="protein sequence ID" value="MCL7031543.1"/>
    <property type="molecule type" value="Genomic_DNA"/>
</dbReference>
<name>A0AA41SDN3_PAPNU</name>